<sequence>MTTAGTDHETRQAEPAGSSGMEDESRIARIWSARDRSRSLLLVAATVWASAAQAAGGAPLWLTVSAIVLGILICVLGLMVRLTTEPRAWWPRFAVLVAATLLLTVVAGPPWAVTTAWATTAAGWGPVRRARPYIAGLGLSAGLLAFAGGADAGLALVLCGFVTLVGVFALQARRAAELMTELRETKQALARLAVVEERNRIARDLHDLVGHSLSVVAVKTELARRLLPIDAGRTDGELKDIDAIVRRALSEVRQAVTGYRQPALAAELSSAVQAALAAGVHCEISCPDSWELPVAVEGLLAWTVREGITNVLRHSGGSRCWITVTEGAVEIADDGTAVRIDEDRPGNGLTGLSERARALGGSLSAGRREVGGFRLRVEVPR</sequence>
<dbReference type="Gene3D" id="3.30.565.10">
    <property type="entry name" value="Histidine kinase-like ATPase, C-terminal domain"/>
    <property type="match status" value="1"/>
</dbReference>
<dbReference type="GO" id="GO:0016020">
    <property type="term" value="C:membrane"/>
    <property type="evidence" value="ECO:0007669"/>
    <property type="project" value="InterPro"/>
</dbReference>
<feature type="domain" description="Signal transduction histidine kinase subgroup 3 dimerisation and phosphoacceptor" evidence="6">
    <location>
        <begin position="197"/>
        <end position="263"/>
    </location>
</feature>
<dbReference type="InterPro" id="IPR011712">
    <property type="entry name" value="Sig_transdc_His_kin_sub3_dim/P"/>
</dbReference>
<organism evidence="7 8">
    <name type="scientific">Streptosporangium album</name>
    <dbReference type="NCBI Taxonomy" id="47479"/>
    <lineage>
        <taxon>Bacteria</taxon>
        <taxon>Bacillati</taxon>
        <taxon>Actinomycetota</taxon>
        <taxon>Actinomycetes</taxon>
        <taxon>Streptosporangiales</taxon>
        <taxon>Streptosporangiaceae</taxon>
        <taxon>Streptosporangium</taxon>
    </lineage>
</organism>
<evidence type="ECO:0000256" key="3">
    <source>
        <dbReference type="ARBA" id="ARBA00023012"/>
    </source>
</evidence>
<keyword evidence="3" id="KW-0902">Two-component regulatory system</keyword>
<evidence type="ECO:0000313" key="8">
    <source>
        <dbReference type="Proteomes" id="UP000534286"/>
    </source>
</evidence>
<evidence type="ECO:0000256" key="4">
    <source>
        <dbReference type="SAM" id="MobiDB-lite"/>
    </source>
</evidence>
<comment type="caution">
    <text evidence="7">The sequence shown here is derived from an EMBL/GenBank/DDBJ whole genome shotgun (WGS) entry which is preliminary data.</text>
</comment>
<accession>A0A7W7RW65</accession>
<dbReference type="PANTHER" id="PTHR24421">
    <property type="entry name" value="NITRATE/NITRITE SENSOR PROTEIN NARX-RELATED"/>
    <property type="match status" value="1"/>
</dbReference>
<gene>
    <name evidence="7" type="ORF">FHR32_003656</name>
</gene>
<feature type="transmembrane region" description="Helical" evidence="5">
    <location>
        <begin position="93"/>
        <end position="117"/>
    </location>
</feature>
<evidence type="ECO:0000313" key="7">
    <source>
        <dbReference type="EMBL" id="MBB4939351.1"/>
    </source>
</evidence>
<keyword evidence="5" id="KW-1133">Transmembrane helix</keyword>
<evidence type="ECO:0000256" key="5">
    <source>
        <dbReference type="SAM" id="Phobius"/>
    </source>
</evidence>
<dbReference type="SUPFAM" id="SSF55874">
    <property type="entry name" value="ATPase domain of HSP90 chaperone/DNA topoisomerase II/histidine kinase"/>
    <property type="match status" value="1"/>
</dbReference>
<keyword evidence="1 7" id="KW-0808">Transferase</keyword>
<name>A0A7W7RW65_9ACTN</name>
<dbReference type="AlphaFoldDB" id="A0A7W7RW65"/>
<feature type="compositionally biased region" description="Basic and acidic residues" evidence="4">
    <location>
        <begin position="1"/>
        <end position="12"/>
    </location>
</feature>
<dbReference type="RefSeq" id="WP_184755359.1">
    <property type="nucleotide sequence ID" value="NZ_BAABEK010000031.1"/>
</dbReference>
<dbReference type="InterPro" id="IPR036890">
    <property type="entry name" value="HATPase_C_sf"/>
</dbReference>
<proteinExistence type="predicted"/>
<reference evidence="7 8" key="1">
    <citation type="submission" date="2020-08" db="EMBL/GenBank/DDBJ databases">
        <title>Sequencing the genomes of 1000 actinobacteria strains.</title>
        <authorList>
            <person name="Klenk H.-P."/>
        </authorList>
    </citation>
    <scope>NUCLEOTIDE SEQUENCE [LARGE SCALE GENOMIC DNA]</scope>
    <source>
        <strain evidence="7 8">DSM 43023</strain>
    </source>
</reference>
<dbReference type="Gene3D" id="1.20.5.1930">
    <property type="match status" value="1"/>
</dbReference>
<dbReference type="Pfam" id="PF07730">
    <property type="entry name" value="HisKA_3"/>
    <property type="match status" value="1"/>
</dbReference>
<evidence type="ECO:0000256" key="2">
    <source>
        <dbReference type="ARBA" id="ARBA00022777"/>
    </source>
</evidence>
<feature type="region of interest" description="Disordered" evidence="4">
    <location>
        <begin position="1"/>
        <end position="24"/>
    </location>
</feature>
<dbReference type="PANTHER" id="PTHR24421:SF63">
    <property type="entry name" value="SENSOR HISTIDINE KINASE DESK"/>
    <property type="match status" value="1"/>
</dbReference>
<dbReference type="GO" id="GO:0000155">
    <property type="term" value="F:phosphorelay sensor kinase activity"/>
    <property type="evidence" value="ECO:0007669"/>
    <property type="project" value="InterPro"/>
</dbReference>
<protein>
    <submittedName>
        <fullName evidence="7">Two-component system sensor histidine kinase DesK</fullName>
        <ecNumber evidence="7">2.7.13.3</ecNumber>
    </submittedName>
</protein>
<feature type="transmembrane region" description="Helical" evidence="5">
    <location>
        <begin position="137"/>
        <end position="170"/>
    </location>
</feature>
<keyword evidence="8" id="KW-1185">Reference proteome</keyword>
<dbReference type="GO" id="GO:0046983">
    <property type="term" value="F:protein dimerization activity"/>
    <property type="evidence" value="ECO:0007669"/>
    <property type="project" value="InterPro"/>
</dbReference>
<dbReference type="CDD" id="cd16917">
    <property type="entry name" value="HATPase_UhpB-NarQ-NarX-like"/>
    <property type="match status" value="1"/>
</dbReference>
<evidence type="ECO:0000256" key="1">
    <source>
        <dbReference type="ARBA" id="ARBA00022679"/>
    </source>
</evidence>
<feature type="transmembrane region" description="Helical" evidence="5">
    <location>
        <begin position="61"/>
        <end position="81"/>
    </location>
</feature>
<keyword evidence="2 7" id="KW-0418">Kinase</keyword>
<dbReference type="Proteomes" id="UP000534286">
    <property type="component" value="Unassembled WGS sequence"/>
</dbReference>
<keyword evidence="5" id="KW-0472">Membrane</keyword>
<dbReference type="EMBL" id="JACHJU010000001">
    <property type="protein sequence ID" value="MBB4939351.1"/>
    <property type="molecule type" value="Genomic_DNA"/>
</dbReference>
<keyword evidence="5" id="KW-0812">Transmembrane</keyword>
<dbReference type="EC" id="2.7.13.3" evidence="7"/>
<dbReference type="InterPro" id="IPR050482">
    <property type="entry name" value="Sensor_HK_TwoCompSys"/>
</dbReference>
<evidence type="ECO:0000259" key="6">
    <source>
        <dbReference type="Pfam" id="PF07730"/>
    </source>
</evidence>